<evidence type="ECO:0000256" key="8">
    <source>
        <dbReference type="ARBA" id="ARBA00022798"/>
    </source>
</evidence>
<dbReference type="AlphaFoldDB" id="A0A7H8QZQ8"/>
<evidence type="ECO:0000256" key="4">
    <source>
        <dbReference type="ARBA" id="ARBA00008987"/>
    </source>
</evidence>
<keyword evidence="9" id="KW-0067">ATP-binding</keyword>
<feature type="region of interest" description="Disordered" evidence="15">
    <location>
        <begin position="867"/>
        <end position="891"/>
    </location>
</feature>
<evidence type="ECO:0000256" key="3">
    <source>
        <dbReference type="ARBA" id="ARBA00008757"/>
    </source>
</evidence>
<comment type="catalytic activity">
    <reaction evidence="11">
        <text>D-glyceraldehyde + ATP = D-glyceraldehyde 3-phosphate + ADP + H(+)</text>
        <dbReference type="Rhea" id="RHEA:13941"/>
        <dbReference type="ChEBI" id="CHEBI:15378"/>
        <dbReference type="ChEBI" id="CHEBI:17378"/>
        <dbReference type="ChEBI" id="CHEBI:30616"/>
        <dbReference type="ChEBI" id="CHEBI:59776"/>
        <dbReference type="ChEBI" id="CHEBI:456216"/>
        <dbReference type="EC" id="2.7.1.28"/>
    </reaction>
</comment>
<evidence type="ECO:0000313" key="21">
    <source>
        <dbReference type="Proteomes" id="UP000509510"/>
    </source>
</evidence>
<evidence type="ECO:0000259" key="19">
    <source>
        <dbReference type="PROSITE" id="PS51481"/>
    </source>
</evidence>
<feature type="region of interest" description="Disordered" evidence="15">
    <location>
        <begin position="992"/>
        <end position="1014"/>
    </location>
</feature>
<feature type="transmembrane region" description="Helical" evidence="16">
    <location>
        <begin position="712"/>
        <end position="734"/>
    </location>
</feature>
<keyword evidence="8" id="KW-0319">Glycerol metabolism</keyword>
<dbReference type="KEGG" id="trg:TRUGW13939_05334"/>
<evidence type="ECO:0008006" key="22">
    <source>
        <dbReference type="Google" id="ProtNLM"/>
    </source>
</evidence>
<dbReference type="SMART" id="SM01120">
    <property type="entry name" value="Dak2"/>
    <property type="match status" value="1"/>
</dbReference>
<evidence type="ECO:0000256" key="13">
    <source>
        <dbReference type="PIRSR" id="PIRSR612734-1"/>
    </source>
</evidence>
<evidence type="ECO:0000256" key="6">
    <source>
        <dbReference type="ARBA" id="ARBA00022741"/>
    </source>
</evidence>
<dbReference type="InterPro" id="IPR004006">
    <property type="entry name" value="DhaK_dom"/>
</dbReference>
<dbReference type="EMBL" id="CP055900">
    <property type="protein sequence ID" value="QKX58213.1"/>
    <property type="molecule type" value="Genomic_DNA"/>
</dbReference>
<keyword evidence="5" id="KW-0808">Transferase</keyword>
<dbReference type="FunFam" id="3.40.30.10:FF:000245">
    <property type="entry name" value="Thioredoxin"/>
    <property type="match status" value="1"/>
</dbReference>
<feature type="transmembrane region" description="Helical" evidence="16">
    <location>
        <begin position="839"/>
        <end position="860"/>
    </location>
</feature>
<dbReference type="InterPro" id="IPR004007">
    <property type="entry name" value="DhaL_dom"/>
</dbReference>
<evidence type="ECO:0000256" key="16">
    <source>
        <dbReference type="SAM" id="Phobius"/>
    </source>
</evidence>
<dbReference type="PROSITE" id="PS51480">
    <property type="entry name" value="DHAL"/>
    <property type="match status" value="1"/>
</dbReference>
<dbReference type="PROSITE" id="PS51481">
    <property type="entry name" value="DHAK"/>
    <property type="match status" value="1"/>
</dbReference>
<comment type="similarity">
    <text evidence="4">Belongs to the thioredoxin family.</text>
</comment>
<evidence type="ECO:0000259" key="17">
    <source>
        <dbReference type="PROSITE" id="PS51352"/>
    </source>
</evidence>
<dbReference type="PRINTS" id="PR00421">
    <property type="entry name" value="THIOREDOXIN"/>
</dbReference>
<dbReference type="Gene3D" id="3.40.30.10">
    <property type="entry name" value="Glutaredoxin"/>
    <property type="match status" value="1"/>
</dbReference>
<comment type="pathway">
    <text evidence="2">Polyol metabolism; glycerol fermentation; glycerone phosphate from glycerol (oxidative route): step 2/2.</text>
</comment>
<accession>A0A7H8QZQ8</accession>
<organism evidence="20 21">
    <name type="scientific">Talaromyces rugulosus</name>
    <name type="common">Penicillium rugulosum</name>
    <dbReference type="NCBI Taxonomy" id="121627"/>
    <lineage>
        <taxon>Eukaryota</taxon>
        <taxon>Fungi</taxon>
        <taxon>Dikarya</taxon>
        <taxon>Ascomycota</taxon>
        <taxon>Pezizomycotina</taxon>
        <taxon>Eurotiomycetes</taxon>
        <taxon>Eurotiomycetidae</taxon>
        <taxon>Eurotiales</taxon>
        <taxon>Trichocomaceae</taxon>
        <taxon>Talaromyces</taxon>
        <taxon>Talaromyces sect. Islandici</taxon>
    </lineage>
</organism>
<dbReference type="GO" id="GO:0004371">
    <property type="term" value="F:glycerone kinase activity"/>
    <property type="evidence" value="ECO:0007669"/>
    <property type="project" value="UniProtKB-EC"/>
</dbReference>
<protein>
    <recommendedName>
        <fullName evidence="22">Thioredoxin domain-containing protein</fullName>
    </recommendedName>
</protein>
<dbReference type="GeneID" id="55992832"/>
<dbReference type="Gene3D" id="3.40.50.10440">
    <property type="entry name" value="Dihydroxyacetone kinase, domain 1"/>
    <property type="match status" value="1"/>
</dbReference>
<proteinExistence type="inferred from homology"/>
<evidence type="ECO:0000256" key="5">
    <source>
        <dbReference type="ARBA" id="ARBA00022679"/>
    </source>
</evidence>
<keyword evidence="16" id="KW-0472">Membrane</keyword>
<feature type="domain" description="DhaK" evidence="19">
    <location>
        <begin position="10"/>
        <end position="334"/>
    </location>
</feature>
<dbReference type="CDD" id="cd02947">
    <property type="entry name" value="TRX_family"/>
    <property type="match status" value="1"/>
</dbReference>
<comment type="catalytic activity">
    <reaction evidence="12">
        <text>dihydroxyacetone + ATP = dihydroxyacetone phosphate + ADP + H(+)</text>
        <dbReference type="Rhea" id="RHEA:15773"/>
        <dbReference type="ChEBI" id="CHEBI:15378"/>
        <dbReference type="ChEBI" id="CHEBI:16016"/>
        <dbReference type="ChEBI" id="CHEBI:30616"/>
        <dbReference type="ChEBI" id="CHEBI:57642"/>
        <dbReference type="ChEBI" id="CHEBI:456216"/>
        <dbReference type="EC" id="2.7.1.29"/>
    </reaction>
</comment>
<evidence type="ECO:0000256" key="10">
    <source>
        <dbReference type="ARBA" id="ARBA00023157"/>
    </source>
</evidence>
<keyword evidence="21" id="KW-1185">Reference proteome</keyword>
<dbReference type="Pfam" id="PF20684">
    <property type="entry name" value="Fung_rhodopsin"/>
    <property type="match status" value="1"/>
</dbReference>
<dbReference type="GO" id="GO:0005524">
    <property type="term" value="F:ATP binding"/>
    <property type="evidence" value="ECO:0007669"/>
    <property type="project" value="UniProtKB-KW"/>
</dbReference>
<dbReference type="UniPathway" id="UPA00617">
    <property type="reaction ID" value="UER00669"/>
</dbReference>
<sequence>MAPEKHFVSDIGNLVHNALRAQISVNSSLYFDESNLVVFHKPQSSFDKVILIAGGGSGHEPAHTGFIGEGMLDVAVSGNVFASPSASQILAGLRALPAPRGILMIVKNYTGDRLNFGLAAESAKAEGLQVNMVVVQDDVSIVDPGLVGRRGLAGTVFVHKIAGAAAAAGMDLAAVTRVAQKAADSVVSMGVSLGRSSVPGREAQQEAFPGDEMEFGMGIHNEPGVVRGKLGSLETTVSVMLQALLKPFPTTWYPQPGDRVALLVNNLGGLSLLELNAILDEVIRQVTDAGLQIQYTLADSLLSSLDGPGFSITLFKLDEEIEGFLQASTNAPSWPRNVHPHASSTAARRCLQQENSTGRSVEEFTKGIQVPRSQLQSVLAGIQKSVQSAEPLITSYDTTVGDGDCGTTLLGGINAIIANIDLGSQEAVGLGSFLHKISEIVERHMGGTSGAIYAIFLRAMSNYLNSLSSESQDTAGIISESLQRSLDTLYRYTPARKGHRTLVDSLIPFVTDFSEKKNLKTAIDAAKKGSESTVSMKALLGRASYVNADIMENQAVPDPGSVGLHEHPNSPNALIQIMPAASTEGSSHNAGPPLLRDMWAFAGVSIMVMILRILAKIRIRKLGWDDILMTFALVSAFFPLETGCLSLIGSAIITVAVLHGYGRSVGTVSDVSTVIMYDYLGQTFGICGGVMGRIAFIVLINGLLAARKQWRVILWALMVAQIIINVLFILIIFLQCPGHASAIWSDLDNSGNCWDLRVQTYYGYFEGSFNSATDLYLAAFSTYVFWHLNLKLQVKLGLIVLLGLGIFAMAASIVKTVQIHVLASASSDPTMATVNLERWLYIETYLVIITTSIPCIRPLLRPFNRSREYSHGTRTNNNTHELNSPYVGHSASSFRARTPMSVLSGRTGGSGSGAKVISKRHSDFEEIGSEDETASGSNSGGRGDEESQGLGTRTMRKHRKQRPRQTTQKTITLNIANGSVLGPNSWHLIDYRNSLSPKPKRRLNPDADRKSDRSRQVRDVVFKALTSSGPVIADFYATWCGPCKAIAPKIAQWSEEHTDIRFLKVDVDKMRQIAQENGITAMPTFIVFKDGQSVQTIRGANVPELQKAIESLAA</sequence>
<dbReference type="Gene3D" id="1.25.40.340">
    <property type="match status" value="1"/>
</dbReference>
<comment type="similarity">
    <text evidence="3">Belongs to the dihydroxyacetone kinase (DAK) family.</text>
</comment>
<gene>
    <name evidence="20" type="ORF">TRUGW13939_05334</name>
</gene>
<comment type="function">
    <text evidence="1">Catalyzes both the phosphorylation of dihydroxyacetone and of glyceraldehyde.</text>
</comment>
<dbReference type="InterPro" id="IPR036249">
    <property type="entry name" value="Thioredoxin-like_sf"/>
</dbReference>
<keyword evidence="16" id="KW-1133">Transmembrane helix</keyword>
<feature type="binding site" evidence="14">
    <location>
        <position position="107"/>
    </location>
    <ligand>
        <name>substrate</name>
    </ligand>
</feature>
<evidence type="ECO:0000256" key="9">
    <source>
        <dbReference type="ARBA" id="ARBA00022840"/>
    </source>
</evidence>
<evidence type="ECO:0000259" key="18">
    <source>
        <dbReference type="PROSITE" id="PS51480"/>
    </source>
</evidence>
<feature type="compositionally biased region" description="Polar residues" evidence="15">
    <location>
        <begin position="872"/>
        <end position="882"/>
    </location>
</feature>
<dbReference type="PROSITE" id="PS00194">
    <property type="entry name" value="THIOREDOXIN_1"/>
    <property type="match status" value="1"/>
</dbReference>
<feature type="transmembrane region" description="Helical" evidence="16">
    <location>
        <begin position="627"/>
        <end position="659"/>
    </location>
</feature>
<dbReference type="InterPro" id="IPR017937">
    <property type="entry name" value="Thioredoxin_CS"/>
</dbReference>
<feature type="transmembrane region" description="Helical" evidence="16">
    <location>
        <begin position="679"/>
        <end position="700"/>
    </location>
</feature>
<evidence type="ECO:0000313" key="20">
    <source>
        <dbReference type="EMBL" id="QKX58213.1"/>
    </source>
</evidence>
<dbReference type="OrthoDB" id="1724672at2759"/>
<dbReference type="SUPFAM" id="SSF101473">
    <property type="entry name" value="DhaL-like"/>
    <property type="match status" value="1"/>
</dbReference>
<feature type="binding site" evidence="14">
    <location>
        <position position="112"/>
    </location>
    <ligand>
        <name>substrate</name>
    </ligand>
</feature>
<evidence type="ECO:0000256" key="7">
    <source>
        <dbReference type="ARBA" id="ARBA00022777"/>
    </source>
</evidence>
<dbReference type="PROSITE" id="PS51352">
    <property type="entry name" value="THIOREDOXIN_2"/>
    <property type="match status" value="1"/>
</dbReference>
<evidence type="ECO:0000256" key="11">
    <source>
        <dbReference type="ARBA" id="ARBA00047974"/>
    </source>
</evidence>
<feature type="transmembrane region" description="Helical" evidence="16">
    <location>
        <begin position="598"/>
        <end position="615"/>
    </location>
</feature>
<dbReference type="SUPFAM" id="SSF52833">
    <property type="entry name" value="Thioredoxin-like"/>
    <property type="match status" value="1"/>
</dbReference>
<name>A0A7H8QZQ8_TALRU</name>
<feature type="binding site" evidence="14">
    <location>
        <begin position="56"/>
        <end position="59"/>
    </location>
    <ligand>
        <name>substrate</name>
    </ligand>
</feature>
<evidence type="ECO:0000256" key="12">
    <source>
        <dbReference type="ARBA" id="ARBA00048898"/>
    </source>
</evidence>
<dbReference type="Pfam" id="PF00085">
    <property type="entry name" value="Thioredoxin"/>
    <property type="match status" value="1"/>
</dbReference>
<keyword evidence="16" id="KW-0812">Transmembrane</keyword>
<dbReference type="FunFam" id="3.30.1180.20:FF:000001">
    <property type="entry name" value="Dihydroxyacetone kinase 1"/>
    <property type="match status" value="1"/>
</dbReference>
<feature type="compositionally biased region" description="Basic and acidic residues" evidence="15">
    <location>
        <begin position="1003"/>
        <end position="1014"/>
    </location>
</feature>
<dbReference type="InterPro" id="IPR013766">
    <property type="entry name" value="Thioredoxin_domain"/>
</dbReference>
<keyword evidence="7" id="KW-0418">Kinase</keyword>
<dbReference type="Gene3D" id="3.30.1180.20">
    <property type="entry name" value="Dihydroxyacetone kinase, domain 2"/>
    <property type="match status" value="1"/>
</dbReference>
<dbReference type="PANTHER" id="PTHR28629">
    <property type="entry name" value="TRIOKINASE/FMN CYCLASE"/>
    <property type="match status" value="1"/>
</dbReference>
<dbReference type="SUPFAM" id="SSF82549">
    <property type="entry name" value="DAK1/DegV-like"/>
    <property type="match status" value="1"/>
</dbReference>
<keyword evidence="10" id="KW-1015">Disulfide bond</keyword>
<dbReference type="InterPro" id="IPR050861">
    <property type="entry name" value="Dihydroxyacetone_Kinase"/>
</dbReference>
<dbReference type="NCBIfam" id="TIGR02361">
    <property type="entry name" value="dak_ATP"/>
    <property type="match status" value="1"/>
</dbReference>
<dbReference type="GO" id="GO:0050354">
    <property type="term" value="F:triokinase activity"/>
    <property type="evidence" value="ECO:0007669"/>
    <property type="project" value="UniProtKB-EC"/>
</dbReference>
<dbReference type="Pfam" id="PF02733">
    <property type="entry name" value="Dak1"/>
    <property type="match status" value="1"/>
</dbReference>
<dbReference type="RefSeq" id="XP_035344391.1">
    <property type="nucleotide sequence ID" value="XM_035488498.1"/>
</dbReference>
<feature type="compositionally biased region" description="Polar residues" evidence="15">
    <location>
        <begin position="964"/>
        <end position="973"/>
    </location>
</feature>
<reference evidence="21" key="1">
    <citation type="submission" date="2020-06" db="EMBL/GenBank/DDBJ databases">
        <title>A chromosome-scale genome assembly of Talaromyces rugulosus W13939.</title>
        <authorList>
            <person name="Wang B."/>
            <person name="Guo L."/>
            <person name="Ye K."/>
            <person name="Wang L."/>
        </authorList>
    </citation>
    <scope>NUCLEOTIDE SEQUENCE [LARGE SCALE GENOMIC DNA]</scope>
    <source>
        <strain evidence="21">W13939</strain>
    </source>
</reference>
<keyword evidence="6" id="KW-0547">Nucleotide-binding</keyword>
<feature type="domain" description="Thioredoxin" evidence="17">
    <location>
        <begin position="992"/>
        <end position="1114"/>
    </location>
</feature>
<dbReference type="FunFam" id="3.40.50.10440:FF:000001">
    <property type="entry name" value="Dihydroxyacetone kinase, DhaK subunit"/>
    <property type="match status" value="1"/>
</dbReference>
<dbReference type="InterPro" id="IPR049326">
    <property type="entry name" value="Rhodopsin_dom_fungi"/>
</dbReference>
<feature type="domain" description="DhaL" evidence="18">
    <location>
        <begin position="373"/>
        <end position="573"/>
    </location>
</feature>
<feature type="compositionally biased region" description="Basic residues" evidence="15">
    <location>
        <begin position="954"/>
        <end position="963"/>
    </location>
</feature>
<dbReference type="PANTHER" id="PTHR28629:SF4">
    <property type="entry name" value="TRIOKINASE_FMN CYCLASE"/>
    <property type="match status" value="1"/>
</dbReference>
<dbReference type="InterPro" id="IPR036117">
    <property type="entry name" value="DhaL_dom_sf"/>
</dbReference>
<dbReference type="Pfam" id="PF02734">
    <property type="entry name" value="Dak2"/>
    <property type="match status" value="1"/>
</dbReference>
<dbReference type="InterPro" id="IPR012734">
    <property type="entry name" value="DhaK_ATP"/>
</dbReference>
<feature type="transmembrane region" description="Helical" evidence="16">
    <location>
        <begin position="798"/>
        <end position="819"/>
    </location>
</feature>
<dbReference type="FunFam" id="1.25.40.340:FF:000001">
    <property type="entry name" value="Dihydroxyacetone kinase 1"/>
    <property type="match status" value="1"/>
</dbReference>
<dbReference type="Proteomes" id="UP000509510">
    <property type="component" value="Chromosome III"/>
</dbReference>
<feature type="region of interest" description="Disordered" evidence="15">
    <location>
        <begin position="923"/>
        <end position="973"/>
    </location>
</feature>
<evidence type="ECO:0000256" key="2">
    <source>
        <dbReference type="ARBA" id="ARBA00004778"/>
    </source>
</evidence>
<dbReference type="GO" id="GO:0005829">
    <property type="term" value="C:cytosol"/>
    <property type="evidence" value="ECO:0007669"/>
    <property type="project" value="TreeGrafter"/>
</dbReference>
<feature type="transmembrane region" description="Helical" evidence="16">
    <location>
        <begin position="767"/>
        <end position="786"/>
    </location>
</feature>
<evidence type="ECO:0000256" key="15">
    <source>
        <dbReference type="SAM" id="MobiDB-lite"/>
    </source>
</evidence>
<evidence type="ECO:0000256" key="14">
    <source>
        <dbReference type="PIRSR" id="PIRSR612734-2"/>
    </source>
</evidence>
<dbReference type="GO" id="GO:0019588">
    <property type="term" value="P:anaerobic glycerol catabolic process"/>
    <property type="evidence" value="ECO:0007669"/>
    <property type="project" value="UniProtKB-UniPathway"/>
</dbReference>
<evidence type="ECO:0000256" key="1">
    <source>
        <dbReference type="ARBA" id="ARBA00003264"/>
    </source>
</evidence>
<feature type="active site" description="Tele-hemiaminal-histidine intermediate" evidence="13">
    <location>
        <position position="220"/>
    </location>
</feature>